<dbReference type="InterPro" id="IPR019426">
    <property type="entry name" value="7TM_GPCR_serpentine_rcpt_Srv"/>
</dbReference>
<dbReference type="Gene3D" id="1.20.1070.10">
    <property type="entry name" value="Rhodopsin 7-helix transmembrane proteins"/>
    <property type="match status" value="1"/>
</dbReference>
<keyword evidence="1" id="KW-0812">Transmembrane</keyword>
<evidence type="ECO:0000313" key="3">
    <source>
        <dbReference type="WBParaSite" id="PSAMB.scaffold7194size8069.g29758.t1"/>
    </source>
</evidence>
<keyword evidence="1" id="KW-1133">Transmembrane helix</keyword>
<dbReference type="PANTHER" id="PTHR31748">
    <property type="entry name" value="SERPENTINE RECEPTOR, CLASS V"/>
    <property type="match status" value="1"/>
</dbReference>
<protein>
    <submittedName>
        <fullName evidence="3">G-protein coupled receptors family 1 profile domain-containing protein</fullName>
    </submittedName>
</protein>
<keyword evidence="2" id="KW-1185">Reference proteome</keyword>
<dbReference type="WBParaSite" id="PSAMB.scaffold7194size8069.g29758.t1">
    <property type="protein sequence ID" value="PSAMB.scaffold7194size8069.g29758.t1"/>
    <property type="gene ID" value="PSAMB.scaffold7194size8069.g29758"/>
</dbReference>
<sequence length="133" mass="15129">MLDATVIISWSLTIFALVSIPFCTLFLCMLIKYRNTTEFNHAYYKILMSLTVADILQLTVAEFVNQFLIFHGWVADFCLNVLGDFGAHVITMIFWGVGPLHFLIAISMAVNRFTAYVLPLQFTKGHMGSARWL</sequence>
<feature type="transmembrane region" description="Helical" evidence="1">
    <location>
        <begin position="43"/>
        <end position="65"/>
    </location>
</feature>
<dbReference type="AlphaFoldDB" id="A0A914XB48"/>
<feature type="transmembrane region" description="Helical" evidence="1">
    <location>
        <begin position="85"/>
        <end position="106"/>
    </location>
</feature>
<dbReference type="PANTHER" id="PTHR31748:SF1">
    <property type="entry name" value="SERPENTINE RECEPTOR, CLASS V"/>
    <property type="match status" value="1"/>
</dbReference>
<organism evidence="2 3">
    <name type="scientific">Plectus sambesii</name>
    <dbReference type="NCBI Taxonomy" id="2011161"/>
    <lineage>
        <taxon>Eukaryota</taxon>
        <taxon>Metazoa</taxon>
        <taxon>Ecdysozoa</taxon>
        <taxon>Nematoda</taxon>
        <taxon>Chromadorea</taxon>
        <taxon>Plectida</taxon>
        <taxon>Plectina</taxon>
        <taxon>Plectoidea</taxon>
        <taxon>Plectidae</taxon>
        <taxon>Plectus</taxon>
    </lineage>
</organism>
<reference evidence="3" key="1">
    <citation type="submission" date="2022-11" db="UniProtKB">
        <authorList>
            <consortium name="WormBaseParasite"/>
        </authorList>
    </citation>
    <scope>IDENTIFICATION</scope>
</reference>
<proteinExistence type="predicted"/>
<dbReference type="Proteomes" id="UP000887566">
    <property type="component" value="Unplaced"/>
</dbReference>
<evidence type="ECO:0000256" key="1">
    <source>
        <dbReference type="SAM" id="Phobius"/>
    </source>
</evidence>
<name>A0A914XB48_9BILA</name>
<dbReference type="Pfam" id="PF10323">
    <property type="entry name" value="7TM_GPCR_Srv"/>
    <property type="match status" value="1"/>
</dbReference>
<dbReference type="SUPFAM" id="SSF81321">
    <property type="entry name" value="Family A G protein-coupled receptor-like"/>
    <property type="match status" value="1"/>
</dbReference>
<evidence type="ECO:0000313" key="2">
    <source>
        <dbReference type="Proteomes" id="UP000887566"/>
    </source>
</evidence>
<accession>A0A914XB48</accession>
<keyword evidence="1" id="KW-0472">Membrane</keyword>
<feature type="transmembrane region" description="Helical" evidence="1">
    <location>
        <begin position="6"/>
        <end position="31"/>
    </location>
</feature>